<dbReference type="PANTHER" id="PTHR35789:SF1">
    <property type="entry name" value="SPORE GERMINATION PROTEIN B3"/>
    <property type="match status" value="1"/>
</dbReference>
<organism evidence="10 11">
    <name type="scientific">Tissierella praeacuta DSM 18095</name>
    <dbReference type="NCBI Taxonomy" id="1123404"/>
    <lineage>
        <taxon>Bacteria</taxon>
        <taxon>Bacillati</taxon>
        <taxon>Bacillota</taxon>
        <taxon>Tissierellia</taxon>
        <taxon>Tissierellales</taxon>
        <taxon>Tissierellaceae</taxon>
        <taxon>Tissierella</taxon>
    </lineage>
</organism>
<accession>A0A1M4V5J7</accession>
<proteinExistence type="inferred from homology"/>
<evidence type="ECO:0000256" key="3">
    <source>
        <dbReference type="ARBA" id="ARBA00022544"/>
    </source>
</evidence>
<dbReference type="GO" id="GO:0016020">
    <property type="term" value="C:membrane"/>
    <property type="evidence" value="ECO:0007669"/>
    <property type="project" value="UniProtKB-SubCell"/>
</dbReference>
<evidence type="ECO:0000313" key="10">
    <source>
        <dbReference type="EMBL" id="SHE64177.1"/>
    </source>
</evidence>
<dbReference type="InterPro" id="IPR038501">
    <property type="entry name" value="Spore_GerAC_C_sf"/>
</dbReference>
<keyword evidence="5" id="KW-0472">Membrane</keyword>
<evidence type="ECO:0000256" key="2">
    <source>
        <dbReference type="ARBA" id="ARBA00007886"/>
    </source>
</evidence>
<dbReference type="EMBL" id="FQTY01000004">
    <property type="protein sequence ID" value="SHE64177.1"/>
    <property type="molecule type" value="Genomic_DNA"/>
</dbReference>
<evidence type="ECO:0000256" key="7">
    <source>
        <dbReference type="ARBA" id="ARBA00023288"/>
    </source>
</evidence>
<feature type="domain" description="Spore germination protein N-terminal" evidence="9">
    <location>
        <begin position="27"/>
        <end position="203"/>
    </location>
</feature>
<evidence type="ECO:0000259" key="9">
    <source>
        <dbReference type="Pfam" id="PF25198"/>
    </source>
</evidence>
<keyword evidence="6" id="KW-0564">Palmitate</keyword>
<dbReference type="Gene3D" id="3.30.300.210">
    <property type="entry name" value="Nutrient germinant receptor protein C, domain 3"/>
    <property type="match status" value="1"/>
</dbReference>
<evidence type="ECO:0000313" key="11">
    <source>
        <dbReference type="Proteomes" id="UP000184114"/>
    </source>
</evidence>
<evidence type="ECO:0000256" key="4">
    <source>
        <dbReference type="ARBA" id="ARBA00022729"/>
    </source>
</evidence>
<dbReference type="InterPro" id="IPR057336">
    <property type="entry name" value="GerAC_N"/>
</dbReference>
<evidence type="ECO:0000259" key="8">
    <source>
        <dbReference type="Pfam" id="PF05504"/>
    </source>
</evidence>
<dbReference type="Pfam" id="PF25198">
    <property type="entry name" value="Spore_GerAC_N"/>
    <property type="match status" value="1"/>
</dbReference>
<keyword evidence="7" id="KW-0449">Lipoprotein</keyword>
<dbReference type="NCBIfam" id="TIGR02887">
    <property type="entry name" value="spore_ger_x_C"/>
    <property type="match status" value="1"/>
</dbReference>
<evidence type="ECO:0000256" key="5">
    <source>
        <dbReference type="ARBA" id="ARBA00023136"/>
    </source>
</evidence>
<gene>
    <name evidence="10" type="ORF">SAMN02745784_01358</name>
</gene>
<comment type="subcellular location">
    <subcellularLocation>
        <location evidence="1">Membrane</location>
        <topology evidence="1">Lipid-anchor</topology>
    </subcellularLocation>
</comment>
<name>A0A1M4V5J7_9FIRM</name>
<sequence length="415" mass="46465">MTKNKKNLIMAVYLIIISLLSLSCTGSRQLQTLALVTSIGIDLEDDKIIITCEIMNPISNNSSNSSSGISPNPTGSVFAQSVGETVFEAVRNITLNFDRKLFLSHNNILIFGEEFAKKGITGFMDVFLRDSEAKENMYILVAKGAKAYEIIGVKGELSQSSGDYLLDILNDFKYNGKCLKVSMSEYYKYHYDIGNEPVIGVVTKIEKKEVDRQKSKDNTAKFMLDVAGGAILSRDYLIGYLSSDEIFGYNFITGRIEGGLIKFNTPQGLNKGNTIIGNEGKFTTVEIIQTKTKRDIKIDDGKIHLNINVKLSGSLGEENKGIDISNLEVIRILEKACSEKVEDLISITMDKVQKEFKQDNFSIGEIVHRQYPKVWKEISNDWNNIFPEISYTVNVETKIVKTGIINTPSNLRKRR</sequence>
<dbReference type="PROSITE" id="PS51257">
    <property type="entry name" value="PROKAR_LIPOPROTEIN"/>
    <property type="match status" value="1"/>
</dbReference>
<dbReference type="Proteomes" id="UP000184114">
    <property type="component" value="Unassembled WGS sequence"/>
</dbReference>
<dbReference type="InterPro" id="IPR046953">
    <property type="entry name" value="Spore_GerAC-like_C"/>
</dbReference>
<comment type="similarity">
    <text evidence="2">Belongs to the GerABKC lipoprotein family.</text>
</comment>
<dbReference type="RefSeq" id="WP_072974599.1">
    <property type="nucleotide sequence ID" value="NZ_FQTY01000004.1"/>
</dbReference>
<keyword evidence="11" id="KW-1185">Reference proteome</keyword>
<evidence type="ECO:0000256" key="1">
    <source>
        <dbReference type="ARBA" id="ARBA00004635"/>
    </source>
</evidence>
<dbReference type="GO" id="GO:0009847">
    <property type="term" value="P:spore germination"/>
    <property type="evidence" value="ECO:0007669"/>
    <property type="project" value="InterPro"/>
</dbReference>
<dbReference type="AlphaFoldDB" id="A0A1M4V5J7"/>
<keyword evidence="3" id="KW-0309">Germination</keyword>
<dbReference type="InterPro" id="IPR008844">
    <property type="entry name" value="Spore_GerAC-like"/>
</dbReference>
<reference evidence="11" key="1">
    <citation type="submission" date="2016-11" db="EMBL/GenBank/DDBJ databases">
        <authorList>
            <person name="Varghese N."/>
            <person name="Submissions S."/>
        </authorList>
    </citation>
    <scope>NUCLEOTIDE SEQUENCE [LARGE SCALE GENOMIC DNA]</scope>
    <source>
        <strain evidence="11">DSM 18095</strain>
    </source>
</reference>
<dbReference type="Pfam" id="PF05504">
    <property type="entry name" value="Spore_GerAC"/>
    <property type="match status" value="1"/>
</dbReference>
<protein>
    <submittedName>
        <fullName evidence="10">Spore germination protein KC</fullName>
    </submittedName>
</protein>
<evidence type="ECO:0000256" key="6">
    <source>
        <dbReference type="ARBA" id="ARBA00023139"/>
    </source>
</evidence>
<dbReference type="STRING" id="1123404.SAMN02745784_01358"/>
<feature type="domain" description="Spore germination GerAC-like C-terminal" evidence="8">
    <location>
        <begin position="228"/>
        <end position="403"/>
    </location>
</feature>
<dbReference type="PANTHER" id="PTHR35789">
    <property type="entry name" value="SPORE GERMINATION PROTEIN B3"/>
    <property type="match status" value="1"/>
</dbReference>
<keyword evidence="4" id="KW-0732">Signal</keyword>
<dbReference type="GeneID" id="90995719"/>